<proteinExistence type="predicted"/>
<dbReference type="OrthoDB" id="10011777at2759"/>
<gene>
    <name evidence="2" type="ORF">L207DRAFT_590094</name>
</gene>
<dbReference type="EMBL" id="KZ613957">
    <property type="protein sequence ID" value="PMD33021.1"/>
    <property type="molecule type" value="Genomic_DNA"/>
</dbReference>
<evidence type="ECO:0000259" key="1">
    <source>
        <dbReference type="PROSITE" id="PS51725"/>
    </source>
</evidence>
<dbReference type="InterPro" id="IPR007138">
    <property type="entry name" value="ABM_dom"/>
</dbReference>
<keyword evidence="3" id="KW-1185">Reference proteome</keyword>
<dbReference type="PROSITE" id="PS51725">
    <property type="entry name" value="ABM"/>
    <property type="match status" value="1"/>
</dbReference>
<name>A0A2J6R3B9_HYAVF</name>
<dbReference type="Pfam" id="PF03992">
    <property type="entry name" value="ABM"/>
    <property type="match status" value="1"/>
</dbReference>
<evidence type="ECO:0000313" key="2">
    <source>
        <dbReference type="EMBL" id="PMD33021.1"/>
    </source>
</evidence>
<dbReference type="AlphaFoldDB" id="A0A2J6R3B9"/>
<organism evidence="2 3">
    <name type="scientific">Hyaloscypha variabilis (strain UAMH 11265 / GT02V1 / F)</name>
    <name type="common">Meliniomyces variabilis</name>
    <dbReference type="NCBI Taxonomy" id="1149755"/>
    <lineage>
        <taxon>Eukaryota</taxon>
        <taxon>Fungi</taxon>
        <taxon>Dikarya</taxon>
        <taxon>Ascomycota</taxon>
        <taxon>Pezizomycotina</taxon>
        <taxon>Leotiomycetes</taxon>
        <taxon>Helotiales</taxon>
        <taxon>Hyaloscyphaceae</taxon>
        <taxon>Hyaloscypha</taxon>
        <taxon>Hyaloscypha variabilis</taxon>
    </lineage>
</organism>
<dbReference type="Proteomes" id="UP000235786">
    <property type="component" value="Unassembled WGS sequence"/>
</dbReference>
<protein>
    <recommendedName>
        <fullName evidence="1">ABM domain-containing protein</fullName>
    </recommendedName>
</protein>
<reference evidence="2 3" key="1">
    <citation type="submission" date="2016-04" db="EMBL/GenBank/DDBJ databases">
        <title>A degradative enzymes factory behind the ericoid mycorrhizal symbiosis.</title>
        <authorList>
            <consortium name="DOE Joint Genome Institute"/>
            <person name="Martino E."/>
            <person name="Morin E."/>
            <person name="Grelet G."/>
            <person name="Kuo A."/>
            <person name="Kohler A."/>
            <person name="Daghino S."/>
            <person name="Barry K."/>
            <person name="Choi C."/>
            <person name="Cichocki N."/>
            <person name="Clum A."/>
            <person name="Copeland A."/>
            <person name="Hainaut M."/>
            <person name="Haridas S."/>
            <person name="Labutti K."/>
            <person name="Lindquist E."/>
            <person name="Lipzen A."/>
            <person name="Khouja H.-R."/>
            <person name="Murat C."/>
            <person name="Ohm R."/>
            <person name="Olson A."/>
            <person name="Spatafora J."/>
            <person name="Veneault-Fourrey C."/>
            <person name="Henrissat B."/>
            <person name="Grigoriev I."/>
            <person name="Martin F."/>
            <person name="Perotto S."/>
        </authorList>
    </citation>
    <scope>NUCLEOTIDE SEQUENCE [LARGE SCALE GENOMIC DNA]</scope>
    <source>
        <strain evidence="2 3">F</strain>
    </source>
</reference>
<accession>A0A2J6R3B9</accession>
<sequence>MANIEINIVGILRPKPAKMDRLIELLSAVANRIHAEEKDILRFSVSRAVNPQTKEPTNTLVLIETYESQATFDRHFAAPEYKEFQATLKAENIIDFKDPVDAEIRVVKHVTGFM</sequence>
<dbReference type="SUPFAM" id="SSF54909">
    <property type="entry name" value="Dimeric alpha+beta barrel"/>
    <property type="match status" value="1"/>
</dbReference>
<feature type="domain" description="ABM" evidence="1">
    <location>
        <begin position="6"/>
        <end position="100"/>
    </location>
</feature>
<evidence type="ECO:0000313" key="3">
    <source>
        <dbReference type="Proteomes" id="UP000235786"/>
    </source>
</evidence>
<dbReference type="Gene3D" id="3.30.70.100">
    <property type="match status" value="1"/>
</dbReference>
<dbReference type="InterPro" id="IPR011008">
    <property type="entry name" value="Dimeric_a/b-barrel"/>
</dbReference>